<dbReference type="PANTHER" id="PTHR34698:SF2">
    <property type="entry name" value="5-OXOPROLINASE SUBUNIT B"/>
    <property type="match status" value="1"/>
</dbReference>
<dbReference type="Pfam" id="PF02682">
    <property type="entry name" value="CT_C_D"/>
    <property type="match status" value="1"/>
</dbReference>
<dbReference type="Gene3D" id="2.40.100.10">
    <property type="entry name" value="Cyclophilin-like"/>
    <property type="match status" value="1"/>
</dbReference>
<dbReference type="SMART" id="SM00796">
    <property type="entry name" value="AHS1"/>
    <property type="match status" value="1"/>
</dbReference>
<dbReference type="InterPro" id="IPR029000">
    <property type="entry name" value="Cyclophilin-like_dom_sf"/>
</dbReference>
<protein>
    <submittedName>
        <fullName evidence="5">Allophanate hydrolase subunit 1</fullName>
    </submittedName>
</protein>
<comment type="caution">
    <text evidence="5">The sequence shown here is derived from an EMBL/GenBank/DDBJ whole genome shotgun (WGS) entry which is preliminary data.</text>
</comment>
<evidence type="ECO:0000313" key="6">
    <source>
        <dbReference type="Proteomes" id="UP001597297"/>
    </source>
</evidence>
<keyword evidence="6" id="KW-1185">Reference proteome</keyword>
<evidence type="ECO:0000313" key="5">
    <source>
        <dbReference type="EMBL" id="MFD2276600.1"/>
    </source>
</evidence>
<name>A0ABW5E4K1_9BACT</name>
<dbReference type="PANTHER" id="PTHR34698">
    <property type="entry name" value="5-OXOPROLINASE SUBUNIT B"/>
    <property type="match status" value="1"/>
</dbReference>
<evidence type="ECO:0000256" key="2">
    <source>
        <dbReference type="ARBA" id="ARBA00022801"/>
    </source>
</evidence>
<organism evidence="5 6">
    <name type="scientific">Rubritalea spongiae</name>
    <dbReference type="NCBI Taxonomy" id="430797"/>
    <lineage>
        <taxon>Bacteria</taxon>
        <taxon>Pseudomonadati</taxon>
        <taxon>Verrucomicrobiota</taxon>
        <taxon>Verrucomicrobiia</taxon>
        <taxon>Verrucomicrobiales</taxon>
        <taxon>Rubritaleaceae</taxon>
        <taxon>Rubritalea</taxon>
    </lineage>
</organism>
<accession>A0ABW5E4K1</accession>
<gene>
    <name evidence="5" type="ORF">ACFSQZ_08990</name>
</gene>
<evidence type="ECO:0000256" key="1">
    <source>
        <dbReference type="ARBA" id="ARBA00022741"/>
    </source>
</evidence>
<dbReference type="EMBL" id="JBHUJC010000026">
    <property type="protein sequence ID" value="MFD2276600.1"/>
    <property type="molecule type" value="Genomic_DNA"/>
</dbReference>
<feature type="domain" description="Carboxyltransferase" evidence="4">
    <location>
        <begin position="5"/>
        <end position="195"/>
    </location>
</feature>
<sequence>MKLSYQLLHYGLGDWLLSFDTSDCVQALTCLQKNLSITHICETVVGYESLLIRTDGNIEEHALKQQIDTCLSSSSSTTLLPTHHDIPVLYNGPDLQEVAQLTNISERDIIELHSAPLYTVRFLGFSPGFAYLDGLDPKLHLPRRSSPRPKMAAGAVAIGAAHAGIYSIPSPGGWNWLGNTDHSLFDKHGSDASAFTLRPGDTLRFNPLSA</sequence>
<keyword evidence="3" id="KW-0067">ATP-binding</keyword>
<dbReference type="InterPro" id="IPR003833">
    <property type="entry name" value="CT_C_D"/>
</dbReference>
<keyword evidence="1" id="KW-0547">Nucleotide-binding</keyword>
<dbReference type="GO" id="GO:0016787">
    <property type="term" value="F:hydrolase activity"/>
    <property type="evidence" value="ECO:0007669"/>
    <property type="project" value="UniProtKB-KW"/>
</dbReference>
<proteinExistence type="predicted"/>
<keyword evidence="2 5" id="KW-0378">Hydrolase</keyword>
<dbReference type="RefSeq" id="WP_377094544.1">
    <property type="nucleotide sequence ID" value="NZ_JBHSJM010000001.1"/>
</dbReference>
<dbReference type="InterPro" id="IPR010016">
    <property type="entry name" value="PxpB"/>
</dbReference>
<evidence type="ECO:0000259" key="4">
    <source>
        <dbReference type="SMART" id="SM00796"/>
    </source>
</evidence>
<dbReference type="Proteomes" id="UP001597297">
    <property type="component" value="Unassembled WGS sequence"/>
</dbReference>
<evidence type="ECO:0000256" key="3">
    <source>
        <dbReference type="ARBA" id="ARBA00022840"/>
    </source>
</evidence>
<dbReference type="SUPFAM" id="SSF50891">
    <property type="entry name" value="Cyclophilin-like"/>
    <property type="match status" value="1"/>
</dbReference>
<reference evidence="6" key="1">
    <citation type="journal article" date="2019" name="Int. J. Syst. Evol. Microbiol.">
        <title>The Global Catalogue of Microorganisms (GCM) 10K type strain sequencing project: providing services to taxonomists for standard genome sequencing and annotation.</title>
        <authorList>
            <consortium name="The Broad Institute Genomics Platform"/>
            <consortium name="The Broad Institute Genome Sequencing Center for Infectious Disease"/>
            <person name="Wu L."/>
            <person name="Ma J."/>
        </authorList>
    </citation>
    <scope>NUCLEOTIDE SEQUENCE [LARGE SCALE GENOMIC DNA]</scope>
    <source>
        <strain evidence="6">JCM 16545</strain>
    </source>
</reference>